<sequence length="151" mass="17127">MMKRNKLVPELMVTDLNKSLAFWVTYLGFKVAYQRLEDGFAYLDLDGAQVMLEQVDPQANQWLTAALDRPFGRGINLQIDVTAVRPVIQRLETAGYALFKASQDVWYRAGEVEVGQREFLVQDPDGYLVRLVERLGERVCKAFEGGITSHA</sequence>
<dbReference type="InterPro" id="IPR004360">
    <property type="entry name" value="Glyas_Fos-R_dOase_dom"/>
</dbReference>
<accession>A0A3M3Y0N5</accession>
<dbReference type="AlphaFoldDB" id="A0A3M3Y0N5"/>
<evidence type="ECO:0000256" key="3">
    <source>
        <dbReference type="ARBA" id="ARBA00023251"/>
    </source>
</evidence>
<dbReference type="Pfam" id="PF00903">
    <property type="entry name" value="Glyoxalase"/>
    <property type="match status" value="1"/>
</dbReference>
<name>A0A3M3Y0N5_PSEFL</name>
<dbReference type="GO" id="GO:0051213">
    <property type="term" value="F:dioxygenase activity"/>
    <property type="evidence" value="ECO:0007669"/>
    <property type="project" value="UniProtKB-KW"/>
</dbReference>
<dbReference type="SUPFAM" id="SSF54593">
    <property type="entry name" value="Glyoxalase/Bleomycin resistance protein/Dihydroxybiphenyl dioxygenase"/>
    <property type="match status" value="1"/>
</dbReference>
<gene>
    <name evidence="4" type="ORF">NCTC10038_03354</name>
</gene>
<dbReference type="InterPro" id="IPR000335">
    <property type="entry name" value="Bleomycin-R"/>
</dbReference>
<keyword evidence="3" id="KW-0046">Antibiotic resistance</keyword>
<organism evidence="4 5">
    <name type="scientific">Pseudomonas fluorescens</name>
    <dbReference type="NCBI Taxonomy" id="294"/>
    <lineage>
        <taxon>Bacteria</taxon>
        <taxon>Pseudomonadati</taxon>
        <taxon>Pseudomonadota</taxon>
        <taxon>Gammaproteobacteria</taxon>
        <taxon>Pseudomonadales</taxon>
        <taxon>Pseudomonadaceae</taxon>
        <taxon>Pseudomonas</taxon>
    </lineage>
</organism>
<dbReference type="Gene3D" id="3.10.180.10">
    <property type="entry name" value="2,3-Dihydroxybiphenyl 1,2-Dioxygenase, domain 1"/>
    <property type="match status" value="1"/>
</dbReference>
<dbReference type="Proteomes" id="UP000248640">
    <property type="component" value="Chromosome 1"/>
</dbReference>
<evidence type="ECO:0000256" key="2">
    <source>
        <dbReference type="ARBA" id="ARBA00021572"/>
    </source>
</evidence>
<keyword evidence="4" id="KW-0223">Dioxygenase</keyword>
<dbReference type="CDD" id="cd08349">
    <property type="entry name" value="BLMA_like"/>
    <property type="match status" value="1"/>
</dbReference>
<proteinExistence type="inferred from homology"/>
<dbReference type="GO" id="GO:0046677">
    <property type="term" value="P:response to antibiotic"/>
    <property type="evidence" value="ECO:0007669"/>
    <property type="project" value="UniProtKB-KW"/>
</dbReference>
<dbReference type="RefSeq" id="WP_053255842.1">
    <property type="nucleotide sequence ID" value="NZ_CBCRXZ010000023.1"/>
</dbReference>
<reference evidence="4 5" key="1">
    <citation type="submission" date="2018-06" db="EMBL/GenBank/DDBJ databases">
        <authorList>
            <consortium name="Pathogen Informatics"/>
            <person name="Doyle S."/>
        </authorList>
    </citation>
    <scope>NUCLEOTIDE SEQUENCE [LARGE SCALE GENOMIC DNA]</scope>
    <source>
        <strain evidence="4 5">NCTC10038</strain>
    </source>
</reference>
<dbReference type="GeneID" id="61639236"/>
<evidence type="ECO:0000313" key="4">
    <source>
        <dbReference type="EMBL" id="SQF91926.1"/>
    </source>
</evidence>
<evidence type="ECO:0000313" key="5">
    <source>
        <dbReference type="Proteomes" id="UP000248640"/>
    </source>
</evidence>
<keyword evidence="4" id="KW-0560">Oxidoreductase</keyword>
<comment type="similarity">
    <text evidence="1">Belongs to the bleomycin resistance protein family.</text>
</comment>
<dbReference type="InterPro" id="IPR029068">
    <property type="entry name" value="Glyas_Bleomycin-R_OHBP_Dase"/>
</dbReference>
<dbReference type="EMBL" id="LS483372">
    <property type="protein sequence ID" value="SQF91926.1"/>
    <property type="molecule type" value="Genomic_DNA"/>
</dbReference>
<evidence type="ECO:0000256" key="1">
    <source>
        <dbReference type="ARBA" id="ARBA00011051"/>
    </source>
</evidence>
<dbReference type="PROSITE" id="PS51819">
    <property type="entry name" value="VOC"/>
    <property type="match status" value="1"/>
</dbReference>
<protein>
    <recommendedName>
        <fullName evidence="2">Bleomycin resistance protein</fullName>
    </recommendedName>
</protein>
<dbReference type="InterPro" id="IPR037523">
    <property type="entry name" value="VOC_core"/>
</dbReference>